<dbReference type="PIRSF" id="PIRSF021603">
    <property type="entry name" value="UCP21603_acetyltransf"/>
    <property type="match status" value="1"/>
</dbReference>
<dbReference type="InterPro" id="IPR016794">
    <property type="entry name" value="UCP21603_acetyltransf"/>
</dbReference>
<feature type="region of interest" description="Disordered" evidence="1">
    <location>
        <begin position="1"/>
        <end position="23"/>
    </location>
</feature>
<reference evidence="3 4" key="1">
    <citation type="journal article" date="2021" name="J. Biosci. Bioeng.">
        <title>Identification and characterization of a chc gene cluster responsible for the aromatization pathway of cyclohexanecarboxylate degradation in Sinomonas cyclohexanicum ATCC 51369.</title>
        <authorList>
            <person name="Yamamoto T."/>
            <person name="Hasegawa Y."/>
            <person name="Lau P.C.K."/>
            <person name="Iwaki H."/>
        </authorList>
    </citation>
    <scope>NUCLEOTIDE SEQUENCE [LARGE SCALE GENOMIC DNA]</scope>
    <source>
        <strain evidence="3 4">ATCC 51369</strain>
    </source>
</reference>
<dbReference type="Pfam" id="PF00583">
    <property type="entry name" value="Acetyltransf_1"/>
    <property type="match status" value="1"/>
</dbReference>
<dbReference type="InterPro" id="IPR025289">
    <property type="entry name" value="DUF4081"/>
</dbReference>
<evidence type="ECO:0000256" key="1">
    <source>
        <dbReference type="SAM" id="MobiDB-lite"/>
    </source>
</evidence>
<dbReference type="EMBL" id="AP024525">
    <property type="protein sequence ID" value="BCT75718.1"/>
    <property type="molecule type" value="Genomic_DNA"/>
</dbReference>
<keyword evidence="4" id="KW-1185">Reference proteome</keyword>
<dbReference type="InterPro" id="IPR016181">
    <property type="entry name" value="Acyl_CoA_acyltransferase"/>
</dbReference>
<dbReference type="Proteomes" id="UP001319861">
    <property type="component" value="Chromosome"/>
</dbReference>
<dbReference type="SUPFAM" id="SSF55729">
    <property type="entry name" value="Acyl-CoA N-acyltransferases (Nat)"/>
    <property type="match status" value="1"/>
</dbReference>
<dbReference type="InterPro" id="IPR000182">
    <property type="entry name" value="GNAT_dom"/>
</dbReference>
<dbReference type="Gene3D" id="3.40.630.30">
    <property type="match status" value="1"/>
</dbReference>
<evidence type="ECO:0000313" key="3">
    <source>
        <dbReference type="EMBL" id="BCT75718.1"/>
    </source>
</evidence>
<dbReference type="Pfam" id="PF13312">
    <property type="entry name" value="DUF4081"/>
    <property type="match status" value="1"/>
</dbReference>
<evidence type="ECO:0000313" key="4">
    <source>
        <dbReference type="Proteomes" id="UP001319861"/>
    </source>
</evidence>
<proteinExistence type="predicted"/>
<gene>
    <name evidence="3" type="ORF">SCMU_15600</name>
</gene>
<evidence type="ECO:0000259" key="2">
    <source>
        <dbReference type="PROSITE" id="PS51186"/>
    </source>
</evidence>
<name>A0ABM7PU06_SINCY</name>
<protein>
    <submittedName>
        <fullName evidence="3">N-acetyltransferase GCN5</fullName>
    </submittedName>
</protein>
<dbReference type="PROSITE" id="PS51186">
    <property type="entry name" value="GNAT"/>
    <property type="match status" value="1"/>
</dbReference>
<accession>A0ABM7PU06</accession>
<dbReference type="RefSeq" id="WP_229232434.1">
    <property type="nucleotide sequence ID" value="NZ_AP024525.1"/>
</dbReference>
<organism evidence="3 4">
    <name type="scientific">Sinomonas cyclohexanicum</name>
    <name type="common">Corynebacterium cyclohexanicum</name>
    <dbReference type="NCBI Taxonomy" id="322009"/>
    <lineage>
        <taxon>Bacteria</taxon>
        <taxon>Bacillati</taxon>
        <taxon>Actinomycetota</taxon>
        <taxon>Actinomycetes</taxon>
        <taxon>Micrococcales</taxon>
        <taxon>Micrococcaceae</taxon>
        <taxon>Sinomonas</taxon>
    </lineage>
</organism>
<feature type="domain" description="N-acetyltransferase" evidence="2">
    <location>
        <begin position="160"/>
        <end position="295"/>
    </location>
</feature>
<sequence>MAKILSKAAPWSPSRSRTPARAVRRLTDEDTPALAELAAADPVANVFVAAHLGAHGTASAMSSGAEIVGTFDGDGQLSSACWLGANVVPIEVPVAHAQAYADVIRHSRRRFASIFGPAEATLAIFAELSGPPARDVRRAQPLLAMEGAPSVAPDPLVRVTTIEDFDTLAPACVSMFEEEVGYSPVAGGSENYYRRVRQLIAEGHSFARFGADGRVLFKAELGSVSAAASQVQGVWVEPSHRGEGLSHGGMAAVVEYARRLAPIVSLYVNDYNYKARASYRRVGFEQVGTFATVLF</sequence>